<dbReference type="InterPro" id="IPR008963">
    <property type="entry name" value="Purple_acid_Pase-like_N"/>
</dbReference>
<dbReference type="EMBL" id="HBNS01003577">
    <property type="protein sequence ID" value="CAE4583804.1"/>
    <property type="molecule type" value="Transcribed_RNA"/>
</dbReference>
<dbReference type="AlphaFoldDB" id="A0A7S4QHF4"/>
<gene>
    <name evidence="4" type="ORF">DBRI00130_LOCUS2898</name>
</gene>
<accession>A0A7S4QHF4</accession>
<dbReference type="GO" id="GO:0046872">
    <property type="term" value="F:metal ion binding"/>
    <property type="evidence" value="ECO:0007669"/>
    <property type="project" value="InterPro"/>
</dbReference>
<evidence type="ECO:0000259" key="3">
    <source>
        <dbReference type="Pfam" id="PF16656"/>
    </source>
</evidence>
<dbReference type="Pfam" id="PF16656">
    <property type="entry name" value="Pur_ac_phosph_N"/>
    <property type="match status" value="1"/>
</dbReference>
<dbReference type="SUPFAM" id="SSF49363">
    <property type="entry name" value="Purple acid phosphatase, N-terminal domain"/>
    <property type="match status" value="1"/>
</dbReference>
<evidence type="ECO:0000313" key="4">
    <source>
        <dbReference type="EMBL" id="CAE4583804.1"/>
    </source>
</evidence>
<proteinExistence type="predicted"/>
<feature type="region of interest" description="Disordered" evidence="1">
    <location>
        <begin position="209"/>
        <end position="231"/>
    </location>
</feature>
<dbReference type="InterPro" id="IPR015914">
    <property type="entry name" value="PAPs_N"/>
</dbReference>
<keyword evidence="2" id="KW-0732">Signal</keyword>
<protein>
    <recommendedName>
        <fullName evidence="3">Purple acid phosphatase N-terminal domain-containing protein</fullName>
    </recommendedName>
</protein>
<organism evidence="4">
    <name type="scientific">Ditylum brightwellii</name>
    <dbReference type="NCBI Taxonomy" id="49249"/>
    <lineage>
        <taxon>Eukaryota</taxon>
        <taxon>Sar</taxon>
        <taxon>Stramenopiles</taxon>
        <taxon>Ochrophyta</taxon>
        <taxon>Bacillariophyta</taxon>
        <taxon>Mediophyceae</taxon>
        <taxon>Lithodesmiophycidae</taxon>
        <taxon>Lithodesmiales</taxon>
        <taxon>Lithodesmiaceae</taxon>
        <taxon>Ditylum</taxon>
    </lineage>
</organism>
<name>A0A7S4QHF4_9STRA</name>
<sequence length="231" mass="26042">MACRPNLTSVTTTTSPMTKLYLILLCVTILSSIATAEKIPNEKDDFYCSHINQIHLSVGHDASSSVTVSFVSASTCLPHYSMKDRNTDPVGVVSIGTSPTKLSDWVLVIEASHKEDNRWRSQYNASNVHGKSKDHSLYVSDPYHHVTIYGLESDTTYYYRCFAVSPDLAQSLIEEEEIEQEEEEVEEDSRRTLLRRRLHDRTLLESKFDATTTPSFTTAPPPGPIFHTKKK</sequence>
<feature type="chain" id="PRO_5030808874" description="Purple acid phosphatase N-terminal domain-containing protein" evidence="2">
    <location>
        <begin position="37"/>
        <end position="231"/>
    </location>
</feature>
<feature type="domain" description="Purple acid phosphatase N-terminal" evidence="3">
    <location>
        <begin position="52"/>
        <end position="164"/>
    </location>
</feature>
<feature type="signal peptide" evidence="2">
    <location>
        <begin position="1"/>
        <end position="36"/>
    </location>
</feature>
<dbReference type="GO" id="GO:0003993">
    <property type="term" value="F:acid phosphatase activity"/>
    <property type="evidence" value="ECO:0007669"/>
    <property type="project" value="InterPro"/>
</dbReference>
<dbReference type="Gene3D" id="2.60.40.380">
    <property type="entry name" value="Purple acid phosphatase-like, N-terminal"/>
    <property type="match status" value="1"/>
</dbReference>
<evidence type="ECO:0000256" key="1">
    <source>
        <dbReference type="SAM" id="MobiDB-lite"/>
    </source>
</evidence>
<reference evidence="4" key="1">
    <citation type="submission" date="2021-01" db="EMBL/GenBank/DDBJ databases">
        <authorList>
            <person name="Corre E."/>
            <person name="Pelletier E."/>
            <person name="Niang G."/>
            <person name="Scheremetjew M."/>
            <person name="Finn R."/>
            <person name="Kale V."/>
            <person name="Holt S."/>
            <person name="Cochrane G."/>
            <person name="Meng A."/>
            <person name="Brown T."/>
            <person name="Cohen L."/>
        </authorList>
    </citation>
    <scope>NUCLEOTIDE SEQUENCE</scope>
    <source>
        <strain evidence="4">GSO104</strain>
    </source>
</reference>
<evidence type="ECO:0000256" key="2">
    <source>
        <dbReference type="SAM" id="SignalP"/>
    </source>
</evidence>